<evidence type="ECO:0000313" key="2">
    <source>
        <dbReference type="EMBL" id="KAG0571986.1"/>
    </source>
</evidence>
<proteinExistence type="predicted"/>
<gene>
    <name evidence="2" type="ORF">KC19_VG059200</name>
</gene>
<dbReference type="AlphaFoldDB" id="A0A8T0HMD6"/>
<comment type="caution">
    <text evidence="2">The sequence shown here is derived from an EMBL/GenBank/DDBJ whole genome shotgun (WGS) entry which is preliminary data.</text>
</comment>
<organism evidence="2 3">
    <name type="scientific">Ceratodon purpureus</name>
    <name type="common">Fire moss</name>
    <name type="synonym">Dicranum purpureum</name>
    <dbReference type="NCBI Taxonomy" id="3225"/>
    <lineage>
        <taxon>Eukaryota</taxon>
        <taxon>Viridiplantae</taxon>
        <taxon>Streptophyta</taxon>
        <taxon>Embryophyta</taxon>
        <taxon>Bryophyta</taxon>
        <taxon>Bryophytina</taxon>
        <taxon>Bryopsida</taxon>
        <taxon>Dicranidae</taxon>
        <taxon>Pseudoditrichales</taxon>
        <taxon>Ditrichaceae</taxon>
        <taxon>Ceratodon</taxon>
    </lineage>
</organism>
<accession>A0A8T0HMD6</accession>
<dbReference type="EMBL" id="CM026426">
    <property type="protein sequence ID" value="KAG0571986.1"/>
    <property type="molecule type" value="Genomic_DNA"/>
</dbReference>
<feature type="signal peptide" evidence="1">
    <location>
        <begin position="1"/>
        <end position="16"/>
    </location>
</feature>
<keyword evidence="3" id="KW-1185">Reference proteome</keyword>
<evidence type="ECO:0000313" key="3">
    <source>
        <dbReference type="Proteomes" id="UP000822688"/>
    </source>
</evidence>
<reference evidence="2" key="1">
    <citation type="submission" date="2020-06" db="EMBL/GenBank/DDBJ databases">
        <title>WGS assembly of Ceratodon purpureus strain R40.</title>
        <authorList>
            <person name="Carey S.B."/>
            <person name="Jenkins J."/>
            <person name="Shu S."/>
            <person name="Lovell J.T."/>
            <person name="Sreedasyam A."/>
            <person name="Maumus F."/>
            <person name="Tiley G.P."/>
            <person name="Fernandez-Pozo N."/>
            <person name="Barry K."/>
            <person name="Chen C."/>
            <person name="Wang M."/>
            <person name="Lipzen A."/>
            <person name="Daum C."/>
            <person name="Saski C.A."/>
            <person name="Payton A.C."/>
            <person name="Mcbreen J.C."/>
            <person name="Conrad R.E."/>
            <person name="Kollar L.M."/>
            <person name="Olsson S."/>
            <person name="Huttunen S."/>
            <person name="Landis J.B."/>
            <person name="Wickett N.J."/>
            <person name="Johnson M.G."/>
            <person name="Rensing S.A."/>
            <person name="Grimwood J."/>
            <person name="Schmutz J."/>
            <person name="Mcdaniel S.F."/>
        </authorList>
    </citation>
    <scope>NUCLEOTIDE SEQUENCE</scope>
    <source>
        <strain evidence="2">R40</strain>
    </source>
</reference>
<sequence>MWNMWIGSTLYRLIQGLNKTLLLCTWESISPRSTMASASLTIVMEPPLQDLALHLK</sequence>
<protein>
    <submittedName>
        <fullName evidence="2">Uncharacterized protein</fullName>
    </submittedName>
</protein>
<evidence type="ECO:0000256" key="1">
    <source>
        <dbReference type="SAM" id="SignalP"/>
    </source>
</evidence>
<name>A0A8T0HMD6_CERPU</name>
<keyword evidence="1" id="KW-0732">Signal</keyword>
<dbReference type="Proteomes" id="UP000822688">
    <property type="component" value="Chromosome V"/>
</dbReference>
<feature type="chain" id="PRO_5035937398" evidence="1">
    <location>
        <begin position="17"/>
        <end position="56"/>
    </location>
</feature>